<dbReference type="AlphaFoldDB" id="Q7MLW2"/>
<evidence type="ECO:0000313" key="1">
    <source>
        <dbReference type="EMBL" id="BAC94078.1"/>
    </source>
</evidence>
<dbReference type="EMBL" id="BA000037">
    <property type="protein sequence ID" value="BAC94078.1"/>
    <property type="molecule type" value="Genomic_DNA"/>
</dbReference>
<dbReference type="KEGG" id="vvy:VV1314"/>
<organism evidence="1 2">
    <name type="scientific">Vibrio vulnificus (strain YJ016)</name>
    <dbReference type="NCBI Taxonomy" id="196600"/>
    <lineage>
        <taxon>Bacteria</taxon>
        <taxon>Pseudomonadati</taxon>
        <taxon>Pseudomonadota</taxon>
        <taxon>Gammaproteobacteria</taxon>
        <taxon>Vibrionales</taxon>
        <taxon>Vibrionaceae</taxon>
        <taxon>Vibrio</taxon>
    </lineage>
</organism>
<name>Q7MLW2_VIBVY</name>
<gene>
    <name evidence="1" type="ordered locus">VV1314</name>
</gene>
<reference evidence="1 2" key="1">
    <citation type="journal article" date="2003" name="Genome Res.">
        <title>Comparative genome analysis of Vibrio vulnificus, a marine pathogen.</title>
        <authorList>
            <person name="Chen C.Y."/>
            <person name="Wu K.M."/>
            <person name="Chang Y.C."/>
            <person name="Chang C.H."/>
            <person name="Tsai H.C."/>
            <person name="Liao T.L."/>
            <person name="Liu Y.M."/>
            <person name="Chen H.J."/>
            <person name="Shen A.B."/>
            <person name="Li J.C."/>
            <person name="Su T.L."/>
            <person name="Shao C.P."/>
            <person name="Lee C.T."/>
            <person name="Hor L.I."/>
            <person name="Tsai S.F."/>
        </authorList>
    </citation>
    <scope>NUCLEOTIDE SEQUENCE [LARGE SCALE GENOMIC DNA]</scope>
    <source>
        <strain evidence="1 2">YJ016</strain>
    </source>
</reference>
<proteinExistence type="predicted"/>
<dbReference type="HOGENOM" id="CLU_333973_0_0_6"/>
<dbReference type="Proteomes" id="UP000002675">
    <property type="component" value="Chromosome I"/>
</dbReference>
<accession>Q7MLW2</accession>
<protein>
    <submittedName>
        <fullName evidence="1">Uncharacterized protein</fullName>
    </submittedName>
</protein>
<sequence length="855" mass="92937">MICMEQTMNKKILSTIIPAMLLAGCSTEENVANTTTGSSTSVVASSQAGENAIITRFINANVYADRNQDGFPSESELLGTTNAEGQFLVDNELKQYPLLLQAVAYQTKSVTKPDEVLIKSALFEASSSNAFVSSLTTILVDEARKLASRDGTTIAEQLPVVEQQVIDVLSRINDAPKNVLDVNYFNAETVGEQRLAIVAKSLNNAFFEGHRGWGIDLLSEFVDAVNTLSEEQLANSHSYIKAKVKNLGEGLGYVETVELATEYHVAPLFKSAIESYLSPFNLKQGTRIEVTEVRSLLNFIANLADTHVEVVDGRGNAIQNIAGLSIAVTREVAGEVNPVDSSKFQEDKLELAMTGMPSIPGMHQFFVKVTNKTTGEYVVVPYQLEVATKYEQIERSASFDSGIAALAAKFPSQMKSNETHIVDVTPEELKNLFNAPQGTDLQVTLTGDQPFIWTQKKNIPDLANAIAVDQNLTEQEKTAESDKWVAYIQTGDVGGVIGLEVVASYSVNEQETPVIASALEEQVTRVFVYGSENDSTEQALVGKTFLVDGGLFSPTPENYKSCSLVSFNDGIIFASQLEQSTYEQCDIGASLRKVGAYTKDYNGLIATIADKTYHFSAVSLTTSVQVDNGVGGTDTVAQPTGDVALVRIAADNLLDRHRVVLTDVDSIEVKDPYSDFNSAATAKFFASSALFPAMAKPKSPSGNYFVVGSEDIWENRDMSASAFYTLSPEPKLTVQLSESCPSLRLDSYGTYIQSPILSNGAYSNTGAKVTAFSVVNGENENSCTFSYDLNSVSPAFLTPDGYFDLVIQKQPKSNYFEWTQANREGSTSVYRSNAMNYTQTIKLRVYPTKPVVSAP</sequence>
<evidence type="ECO:0000313" key="2">
    <source>
        <dbReference type="Proteomes" id="UP000002675"/>
    </source>
</evidence>